<sequence>MQEYVVGFRVFDGRSLQSEDRGLCDPFVVIECCGNTYQTEVLENKATSSLAPWNEGCIWPSVQLTPEEFNSGSIVFSVYARYWWTRNYLIGKASLQLSFVNSRKRHLYARRWLCLRREDDPSCTGMLNVTVYALQPGQQVPSATEQTELVEERAEEGDEDAEDLSRAVLKSTVEAPPGNPHHVRITISRVEDLADLGGSFGGPPSPYVTVEFAGCVVPTATATRVKMFTFNEEVIIPVTTPIYEDTIIIKLWSSNMLSPDELLAQGLISFSELRNNAMSPRWFNLYGWNTDEISDVAGMAAGGSAPDPNYFKGRLLISGRVERLGEGELSKAQSQPARPVIVPGMMMLALLGDVYMVTGAKGRHCRVEVSFGSLHKSTAWVTYDSQPLNAATFGAEGAALQGLADDDALETSTVEGVNTFTFSQKDGRVDPLLIIAPDDPISQPYVMVNIYTEGYTQRHQRIAYAKCFLDEFPVYEQGNPSRPRFLALEAMPDMAGERNPPSVLISIEKHTSDDVVRHLRRSIKPMNYIVRAYCFLGRQISYQGMRRDAAEPDAYGLRVSCAGTSRTTELLRGPRPLWMQPLDLRVVLSSDSPKEPPTIEPITVTLVQGGSLMSSDLGKAVCVYTHMRQRDNLSQWEPFTLEPQWIQVFGGPYGRDAVGEVLIAFEVLLWKHRDELRLQPREMWPQPEECFDRAQHFCCLRKATLHFSLQGLRDLAPLANVETLGFLSGSSHVARPMVTVGVSRFFRDDGLGEEREMTFSYEKVKPGGDEKVQADRLRTWVSKIGSSGEGSNFEFLQVGSMQVLIPDSYLLQPYVVIKAWEKPSDGMLAGTLGYAPTLIGESLQSLNPVLPCCWLDGVSLDRPYEDQKPLINEMLRVSREGGRAKEHFQQWTPEELRLRLAELKEALIRVTLKVQIIAAKGLESLSAFEKVQPYCTCEILANKVSRIRTTPVGDLSAAVWNFEGKIDNYALDDSLLFSLLDKDDVDMDRSLAKAVLPASRIHPNGFEGEIPLVLAADGKASLQVKITVLAGNKKQGSLIKVAEEDTDFLNSEALPEPLRTRRGHRRQLHLMPIDGVNVHAEEAFSPRRGVEIKALSGDGTRGLVQCKLENSTERPFVHDFWYKNMPLLRNRDIVSENDNDVDWNFQPGAVFGFVKCTFKLVDGWDAHKARADGAEATLEEEDQEDDDLVEVSDDVRLRRSFEFDSHLDAFAFDGKKLHGHFKSLARLPSRVRVRIFLVKAVVIFGKAGSFADPYLTFQLGPEKFVSMKNMVKVATNTPDIYHLEERDVQLPHEGRLEVNIMDMEDGSVTGDSLIGSTMIDLEDRWHSRRWRYYNRLQTQPLEVRALFTSEMPGKCRGSLEMWVEMIETTKASDVKPSDIRRPPDLEVEVRLVIWGTTGVPAVKDDYTNVKVSTQLDCKEYHGWSPTQETDVHFASRDGRAVFGWRMVYPNIQMPVFTCTVQFNLYHSELVMGDTFIGSFNLDLKRYLEQVSRDMMARELGPTDLKFVPADTSEYDEFNAAVNVSLYVLSQMEASNRPQGVGRSDPNDNPQLITPTEGREWGDYLSTFGFAWPDFGLWKKLIPLVISAIGFLFSVILFRQMGLM</sequence>
<keyword evidence="2 7" id="KW-0812">Transmembrane</keyword>
<feature type="region of interest" description="Disordered" evidence="6">
    <location>
        <begin position="1536"/>
        <end position="1555"/>
    </location>
</feature>
<feature type="domain" description="C2" evidence="8">
    <location>
        <begin position="165"/>
        <end position="283"/>
    </location>
</feature>
<dbReference type="PANTHER" id="PTHR12546:SF33">
    <property type="entry name" value="SPERM VESICLE FUSION PROTEIN FER-1"/>
    <property type="match status" value="1"/>
</dbReference>
<accession>A0A7S4Q237</accession>
<dbReference type="GO" id="GO:0007009">
    <property type="term" value="P:plasma membrane organization"/>
    <property type="evidence" value="ECO:0007669"/>
    <property type="project" value="TreeGrafter"/>
</dbReference>
<evidence type="ECO:0000256" key="5">
    <source>
        <dbReference type="ARBA" id="ARBA00023136"/>
    </source>
</evidence>
<dbReference type="PANTHER" id="PTHR12546">
    <property type="entry name" value="FER-1-LIKE"/>
    <property type="match status" value="1"/>
</dbReference>
<dbReference type="SUPFAM" id="SSF49562">
    <property type="entry name" value="C2 domain (Calcium/lipid-binding domain, CaLB)"/>
    <property type="match status" value="4"/>
</dbReference>
<keyword evidence="4 7" id="KW-1133">Transmembrane helix</keyword>
<proteinExistence type="predicted"/>
<evidence type="ECO:0000259" key="8">
    <source>
        <dbReference type="PROSITE" id="PS50004"/>
    </source>
</evidence>
<organism evidence="9">
    <name type="scientific">Alexandrium monilatum</name>
    <dbReference type="NCBI Taxonomy" id="311494"/>
    <lineage>
        <taxon>Eukaryota</taxon>
        <taxon>Sar</taxon>
        <taxon>Alveolata</taxon>
        <taxon>Dinophyceae</taxon>
        <taxon>Gonyaulacales</taxon>
        <taxon>Pyrocystaceae</taxon>
        <taxon>Alexandrium</taxon>
    </lineage>
</organism>
<dbReference type="CDD" id="cd00030">
    <property type="entry name" value="C2"/>
    <property type="match status" value="1"/>
</dbReference>
<evidence type="ECO:0000313" key="9">
    <source>
        <dbReference type="EMBL" id="CAE4569987.1"/>
    </source>
</evidence>
<feature type="domain" description="C2" evidence="8">
    <location>
        <begin position="1"/>
        <end position="113"/>
    </location>
</feature>
<keyword evidence="3" id="KW-0677">Repeat</keyword>
<evidence type="ECO:0000256" key="6">
    <source>
        <dbReference type="SAM" id="MobiDB-lite"/>
    </source>
</evidence>
<protein>
    <recommendedName>
        <fullName evidence="8">C2 domain-containing protein</fullName>
    </recommendedName>
</protein>
<comment type="subcellular location">
    <subcellularLocation>
        <location evidence="1">Membrane</location>
        <topology evidence="1">Single-pass membrane protein</topology>
    </subcellularLocation>
</comment>
<dbReference type="Gene3D" id="2.60.40.150">
    <property type="entry name" value="C2 domain"/>
    <property type="match status" value="3"/>
</dbReference>
<dbReference type="InterPro" id="IPR037721">
    <property type="entry name" value="Ferlin"/>
</dbReference>
<dbReference type="EMBL" id="HBNR01014788">
    <property type="protein sequence ID" value="CAE4569987.1"/>
    <property type="molecule type" value="Transcribed_RNA"/>
</dbReference>
<dbReference type="Pfam" id="PF00168">
    <property type="entry name" value="C2"/>
    <property type="match status" value="4"/>
</dbReference>
<evidence type="ECO:0000256" key="4">
    <source>
        <dbReference type="ARBA" id="ARBA00022989"/>
    </source>
</evidence>
<dbReference type="InterPro" id="IPR000008">
    <property type="entry name" value="C2_dom"/>
</dbReference>
<dbReference type="PROSITE" id="PS50004">
    <property type="entry name" value="C2"/>
    <property type="match status" value="3"/>
</dbReference>
<evidence type="ECO:0000256" key="2">
    <source>
        <dbReference type="ARBA" id="ARBA00022692"/>
    </source>
</evidence>
<keyword evidence="5 7" id="KW-0472">Membrane</keyword>
<reference evidence="9" key="1">
    <citation type="submission" date="2021-01" db="EMBL/GenBank/DDBJ databases">
        <authorList>
            <person name="Corre E."/>
            <person name="Pelletier E."/>
            <person name="Niang G."/>
            <person name="Scheremetjew M."/>
            <person name="Finn R."/>
            <person name="Kale V."/>
            <person name="Holt S."/>
            <person name="Cochrane G."/>
            <person name="Meng A."/>
            <person name="Brown T."/>
            <person name="Cohen L."/>
        </authorList>
    </citation>
    <scope>NUCLEOTIDE SEQUENCE</scope>
    <source>
        <strain evidence="9">CCMP3105</strain>
    </source>
</reference>
<evidence type="ECO:0000256" key="1">
    <source>
        <dbReference type="ARBA" id="ARBA00004167"/>
    </source>
</evidence>
<evidence type="ECO:0000256" key="7">
    <source>
        <dbReference type="SAM" id="Phobius"/>
    </source>
</evidence>
<name>A0A7S4Q237_9DINO</name>
<gene>
    <name evidence="9" type="ORF">AMON00008_LOCUS9606</name>
</gene>
<feature type="transmembrane region" description="Helical" evidence="7">
    <location>
        <begin position="1580"/>
        <end position="1597"/>
    </location>
</feature>
<dbReference type="InterPro" id="IPR035892">
    <property type="entry name" value="C2_domain_sf"/>
</dbReference>
<evidence type="ECO:0000256" key="3">
    <source>
        <dbReference type="ARBA" id="ARBA00022737"/>
    </source>
</evidence>
<feature type="domain" description="C2" evidence="8">
    <location>
        <begin position="892"/>
        <end position="1014"/>
    </location>
</feature>
<dbReference type="GO" id="GO:0016020">
    <property type="term" value="C:membrane"/>
    <property type="evidence" value="ECO:0007669"/>
    <property type="project" value="UniProtKB-SubCell"/>
</dbReference>
<dbReference type="SMART" id="SM00239">
    <property type="entry name" value="C2"/>
    <property type="match status" value="3"/>
</dbReference>